<dbReference type="AlphaFoldDB" id="H3H049"/>
<organism evidence="1 2">
    <name type="scientific">Phytophthora ramorum</name>
    <name type="common">Sudden oak death agent</name>
    <dbReference type="NCBI Taxonomy" id="164328"/>
    <lineage>
        <taxon>Eukaryota</taxon>
        <taxon>Sar</taxon>
        <taxon>Stramenopiles</taxon>
        <taxon>Oomycota</taxon>
        <taxon>Peronosporomycetes</taxon>
        <taxon>Peronosporales</taxon>
        <taxon>Peronosporaceae</taxon>
        <taxon>Phytophthora</taxon>
    </lineage>
</organism>
<protein>
    <submittedName>
        <fullName evidence="1">Uncharacterized protein</fullName>
    </submittedName>
</protein>
<dbReference type="Proteomes" id="UP000005238">
    <property type="component" value="Unassembled WGS sequence"/>
</dbReference>
<evidence type="ECO:0000313" key="2">
    <source>
        <dbReference type="Proteomes" id="UP000005238"/>
    </source>
</evidence>
<proteinExistence type="predicted"/>
<dbReference type="EMBL" id="DS566086">
    <property type="status" value="NOT_ANNOTATED_CDS"/>
    <property type="molecule type" value="Genomic_DNA"/>
</dbReference>
<name>H3H049_PHYRM</name>
<evidence type="ECO:0000313" key="1">
    <source>
        <dbReference type="EnsemblProtists" id="Phyra83501"/>
    </source>
</evidence>
<reference evidence="1" key="2">
    <citation type="submission" date="2015-06" db="UniProtKB">
        <authorList>
            <consortium name="EnsemblProtists"/>
        </authorList>
    </citation>
    <scope>IDENTIFICATION</scope>
    <source>
        <strain evidence="1">Pr102</strain>
    </source>
</reference>
<reference evidence="2" key="1">
    <citation type="journal article" date="2006" name="Science">
        <title>Phytophthora genome sequences uncover evolutionary origins and mechanisms of pathogenesis.</title>
        <authorList>
            <person name="Tyler B.M."/>
            <person name="Tripathy S."/>
            <person name="Zhang X."/>
            <person name="Dehal P."/>
            <person name="Jiang R.H."/>
            <person name="Aerts A."/>
            <person name="Arredondo F.D."/>
            <person name="Baxter L."/>
            <person name="Bensasson D."/>
            <person name="Beynon J.L."/>
            <person name="Chapman J."/>
            <person name="Damasceno C.M."/>
            <person name="Dorrance A.E."/>
            <person name="Dou D."/>
            <person name="Dickerman A.W."/>
            <person name="Dubchak I.L."/>
            <person name="Garbelotto M."/>
            <person name="Gijzen M."/>
            <person name="Gordon S.G."/>
            <person name="Govers F."/>
            <person name="Grunwald N.J."/>
            <person name="Huang W."/>
            <person name="Ivors K.L."/>
            <person name="Jones R.W."/>
            <person name="Kamoun S."/>
            <person name="Krampis K."/>
            <person name="Lamour K.H."/>
            <person name="Lee M.K."/>
            <person name="McDonald W.H."/>
            <person name="Medina M."/>
            <person name="Meijer H.J."/>
            <person name="Nordberg E.K."/>
            <person name="Maclean D.J."/>
            <person name="Ospina-Giraldo M.D."/>
            <person name="Morris P.F."/>
            <person name="Phuntumart V."/>
            <person name="Putnam N.H."/>
            <person name="Rash S."/>
            <person name="Rose J.K."/>
            <person name="Sakihama Y."/>
            <person name="Salamov A.A."/>
            <person name="Savidor A."/>
            <person name="Scheuring C.F."/>
            <person name="Smith B.M."/>
            <person name="Sobral B.W."/>
            <person name="Terry A."/>
            <person name="Torto-Alalibo T.A."/>
            <person name="Win J."/>
            <person name="Xu Z."/>
            <person name="Zhang H."/>
            <person name="Grigoriev I.V."/>
            <person name="Rokhsar D.S."/>
            <person name="Boore J.L."/>
        </authorList>
    </citation>
    <scope>NUCLEOTIDE SEQUENCE [LARGE SCALE GENOMIC DNA]</scope>
    <source>
        <strain evidence="2">Pr102</strain>
    </source>
</reference>
<keyword evidence="2" id="KW-1185">Reference proteome</keyword>
<dbReference type="InParanoid" id="H3H049"/>
<dbReference type="HOGENOM" id="CLU_1839130_0_0_1"/>
<dbReference type="EnsemblProtists" id="Phyra83501">
    <property type="protein sequence ID" value="Phyra83501"/>
    <property type="gene ID" value="Phyra83501"/>
</dbReference>
<sequence length="140" mass="15381">MVMQMVKKASITFLARLMFFGQEWTKIEEDASAGEAVMAPMAAMAWHRLMMFVRGGQVWMELKTNADTSVGVVVASVNVAATADVAVVADVAVEAAAVEVATTAVAMQWYQTLFLGRHKPQLGGKRPTRYIRPNQRGHLR</sequence>
<accession>H3H049</accession>